<dbReference type="EMBL" id="CAJVQB010130037">
    <property type="protein sequence ID" value="CAG8853861.1"/>
    <property type="molecule type" value="Genomic_DNA"/>
</dbReference>
<feature type="non-terminal residue" evidence="1">
    <location>
        <position position="1"/>
    </location>
</feature>
<gene>
    <name evidence="1" type="ORF">GMARGA_LOCUS42682</name>
</gene>
<name>A0ABN7XF11_GIGMA</name>
<reference evidence="1 2" key="1">
    <citation type="submission" date="2021-06" db="EMBL/GenBank/DDBJ databases">
        <authorList>
            <person name="Kallberg Y."/>
            <person name="Tangrot J."/>
            <person name="Rosling A."/>
        </authorList>
    </citation>
    <scope>NUCLEOTIDE SEQUENCE [LARGE SCALE GENOMIC DNA]</scope>
    <source>
        <strain evidence="1 2">120-4 pot B 10/14</strain>
    </source>
</reference>
<accession>A0ABN7XF11</accession>
<protein>
    <submittedName>
        <fullName evidence="1">41378_t:CDS:1</fullName>
    </submittedName>
</protein>
<organism evidence="1 2">
    <name type="scientific">Gigaspora margarita</name>
    <dbReference type="NCBI Taxonomy" id="4874"/>
    <lineage>
        <taxon>Eukaryota</taxon>
        <taxon>Fungi</taxon>
        <taxon>Fungi incertae sedis</taxon>
        <taxon>Mucoromycota</taxon>
        <taxon>Glomeromycotina</taxon>
        <taxon>Glomeromycetes</taxon>
        <taxon>Diversisporales</taxon>
        <taxon>Gigasporaceae</taxon>
        <taxon>Gigaspora</taxon>
    </lineage>
</organism>
<comment type="caution">
    <text evidence="1">The sequence shown here is derived from an EMBL/GenBank/DDBJ whole genome shotgun (WGS) entry which is preliminary data.</text>
</comment>
<feature type="non-terminal residue" evidence="1">
    <location>
        <position position="57"/>
    </location>
</feature>
<keyword evidence="2" id="KW-1185">Reference proteome</keyword>
<sequence>PFEPVVHGTFGIDQPKTLDTFIIRKIEDVIQIIDQIRYFFAEISVGSRGFGHPDHYG</sequence>
<evidence type="ECO:0000313" key="1">
    <source>
        <dbReference type="EMBL" id="CAG8853861.1"/>
    </source>
</evidence>
<evidence type="ECO:0000313" key="2">
    <source>
        <dbReference type="Proteomes" id="UP000789901"/>
    </source>
</evidence>
<proteinExistence type="predicted"/>
<dbReference type="Proteomes" id="UP000789901">
    <property type="component" value="Unassembled WGS sequence"/>
</dbReference>